<evidence type="ECO:0000259" key="5">
    <source>
        <dbReference type="PROSITE" id="PS51005"/>
    </source>
</evidence>
<dbReference type="GO" id="GO:0003677">
    <property type="term" value="F:DNA binding"/>
    <property type="evidence" value="ECO:0007669"/>
    <property type="project" value="UniProtKB-KW"/>
</dbReference>
<evidence type="ECO:0000313" key="6">
    <source>
        <dbReference type="EMBL" id="AXJ94109.1"/>
    </source>
</evidence>
<dbReference type="PROSITE" id="PS51005">
    <property type="entry name" value="NAC"/>
    <property type="match status" value="1"/>
</dbReference>
<evidence type="ECO:0000256" key="2">
    <source>
        <dbReference type="ARBA" id="ARBA00023125"/>
    </source>
</evidence>
<dbReference type="GO" id="GO:0006355">
    <property type="term" value="P:regulation of DNA-templated transcription"/>
    <property type="evidence" value="ECO:0007669"/>
    <property type="project" value="InterPro"/>
</dbReference>
<dbReference type="SUPFAM" id="SSF101941">
    <property type="entry name" value="NAC domain"/>
    <property type="match status" value="1"/>
</dbReference>
<dbReference type="Gene3D" id="2.170.150.80">
    <property type="entry name" value="NAC domain"/>
    <property type="match status" value="1"/>
</dbReference>
<proteinExistence type="evidence at transcript level"/>
<evidence type="ECO:0000256" key="1">
    <source>
        <dbReference type="ARBA" id="ARBA00023015"/>
    </source>
</evidence>
<evidence type="ECO:0000256" key="4">
    <source>
        <dbReference type="ARBA" id="ARBA00023242"/>
    </source>
</evidence>
<name>A0A385A3S8_FAGTA</name>
<reference evidence="6" key="1">
    <citation type="submission" date="2017-09" db="EMBL/GenBank/DDBJ databases">
        <title>Cloning, identification and expression analysis of eight NAC transcription factors in Tartary Buckwheat (Fagopyrum tataricum Gaertn).</title>
        <authorList>
            <person name="Wu Q."/>
            <person name="Deng R."/>
            <person name="Lei Y."/>
            <person name="Yao P."/>
            <person name="Huang Y."/>
            <person name="Li C."/>
            <person name="Zhao X."/>
        </authorList>
    </citation>
    <scope>NUCLEOTIDE SEQUENCE</scope>
</reference>
<dbReference type="Pfam" id="PF02365">
    <property type="entry name" value="NAM"/>
    <property type="match status" value="1"/>
</dbReference>
<dbReference type="InterPro" id="IPR036093">
    <property type="entry name" value="NAC_dom_sf"/>
</dbReference>
<evidence type="ECO:0000256" key="3">
    <source>
        <dbReference type="ARBA" id="ARBA00023163"/>
    </source>
</evidence>
<dbReference type="PANTHER" id="PTHR31744:SF210">
    <property type="entry name" value="NAC DOMAIN-CONTAINING PROTEIN 86-LIKE"/>
    <property type="match status" value="1"/>
</dbReference>
<keyword evidence="1" id="KW-0805">Transcription regulation</keyword>
<organism evidence="6">
    <name type="scientific">Fagopyrum tataricum</name>
    <name type="common">Tartarian buckwheat</name>
    <name type="synonym">Polygonum tataricum</name>
    <dbReference type="NCBI Taxonomy" id="62330"/>
    <lineage>
        <taxon>Eukaryota</taxon>
        <taxon>Viridiplantae</taxon>
        <taxon>Streptophyta</taxon>
        <taxon>Embryophyta</taxon>
        <taxon>Tracheophyta</taxon>
        <taxon>Spermatophyta</taxon>
        <taxon>Magnoliopsida</taxon>
        <taxon>eudicotyledons</taxon>
        <taxon>Gunneridae</taxon>
        <taxon>Pentapetalae</taxon>
        <taxon>Caryophyllales</taxon>
        <taxon>Polygonaceae</taxon>
        <taxon>Polygonoideae</taxon>
        <taxon>Fagopyreae</taxon>
        <taxon>Fagopyrum</taxon>
    </lineage>
</organism>
<keyword evidence="4" id="KW-0539">Nucleus</keyword>
<sequence>MEFCASNGRLQPGFRFHPTNQELVMYYLKRKVLGKCLIPEIVTEVDVYQYHPMDLRNLACLKKDLNWYFFCHRGNKYLCGKRKNRATDSGFWKATGNDRVVTYDDRTVGMIKTLVFHEGKPPKGTRTDWVMHEYRLEDQQLADKGVSQDSYVLCKIFKKSGWGPKNSEQYGAPFVEEEWNDDDDNDDVINPPPFPVNEYAPSSLGQFYPGTVSVSTMDQVPSPIPNAAANTPSFSEGVIPGYDYVVDHVFSPVSNDNDHSTVPMPNAVGIASTSTCPFANYNDHPTVEAYTPMPNAVDIASTPTVEASTLMPHAVGKASTSTGLLAEEDDDSISRMMDRILVEESRGIFEGLPDLDCNAAWAVESSSSSIWGGIDKSGMFLDDLDLPL</sequence>
<accession>A0A385A3S8</accession>
<protein>
    <submittedName>
        <fullName evidence="6">NAC domain containing transcription factor NAC9</fullName>
    </submittedName>
</protein>
<dbReference type="PANTHER" id="PTHR31744">
    <property type="entry name" value="PROTEIN CUP-SHAPED COTYLEDON 2-RELATED"/>
    <property type="match status" value="1"/>
</dbReference>
<dbReference type="EMBL" id="MF957255">
    <property type="protein sequence ID" value="AXJ94109.1"/>
    <property type="molecule type" value="mRNA"/>
</dbReference>
<dbReference type="InterPro" id="IPR003441">
    <property type="entry name" value="NAC-dom"/>
</dbReference>
<keyword evidence="3" id="KW-0804">Transcription</keyword>
<keyword evidence="2" id="KW-0238">DNA-binding</keyword>
<feature type="domain" description="NAC" evidence="5">
    <location>
        <begin position="10"/>
        <end position="159"/>
    </location>
</feature>
<dbReference type="AlphaFoldDB" id="A0A385A3S8"/>
<gene>
    <name evidence="6" type="primary">NAC9</name>
</gene>